<evidence type="ECO:0000256" key="2">
    <source>
        <dbReference type="ARBA" id="ARBA00007635"/>
    </source>
</evidence>
<dbReference type="Pfam" id="PF00892">
    <property type="entry name" value="EamA"/>
    <property type="match status" value="1"/>
</dbReference>
<reference evidence="8 9" key="1">
    <citation type="journal article" date="2022" name="Nat. Genet.">
        <title>Improved pea reference genome and pan-genome highlight genomic features and evolutionary characteristics.</title>
        <authorList>
            <person name="Yang T."/>
            <person name="Liu R."/>
            <person name="Luo Y."/>
            <person name="Hu S."/>
            <person name="Wang D."/>
            <person name="Wang C."/>
            <person name="Pandey M.K."/>
            <person name="Ge S."/>
            <person name="Xu Q."/>
            <person name="Li N."/>
            <person name="Li G."/>
            <person name="Huang Y."/>
            <person name="Saxena R.K."/>
            <person name="Ji Y."/>
            <person name="Li M."/>
            <person name="Yan X."/>
            <person name="He Y."/>
            <person name="Liu Y."/>
            <person name="Wang X."/>
            <person name="Xiang C."/>
            <person name="Varshney R.K."/>
            <person name="Ding H."/>
            <person name="Gao S."/>
            <person name="Zong X."/>
        </authorList>
    </citation>
    <scope>NUCLEOTIDE SEQUENCE [LARGE SCALE GENOMIC DNA]</scope>
    <source>
        <strain evidence="8 9">cv. Zhongwan 6</strain>
    </source>
</reference>
<comment type="subcellular location">
    <subcellularLocation>
        <location evidence="1 6">Membrane</location>
        <topology evidence="1 6">Multi-pass membrane protein</topology>
    </subcellularLocation>
</comment>
<dbReference type="AlphaFoldDB" id="A0A9D4VM92"/>
<feature type="transmembrane region" description="Helical" evidence="6">
    <location>
        <begin position="46"/>
        <end position="63"/>
    </location>
</feature>
<dbReference type="Proteomes" id="UP001058974">
    <property type="component" value="Chromosome 7"/>
</dbReference>
<feature type="domain" description="EamA" evidence="7">
    <location>
        <begin position="13"/>
        <end position="90"/>
    </location>
</feature>
<evidence type="ECO:0000256" key="5">
    <source>
        <dbReference type="ARBA" id="ARBA00023136"/>
    </source>
</evidence>
<keyword evidence="4 6" id="KW-1133">Transmembrane helix</keyword>
<accession>A0A9D4VM92</accession>
<comment type="caution">
    <text evidence="8">The sequence shown here is derived from an EMBL/GenBank/DDBJ whole genome shotgun (WGS) entry which is preliminary data.</text>
</comment>
<evidence type="ECO:0000256" key="4">
    <source>
        <dbReference type="ARBA" id="ARBA00022989"/>
    </source>
</evidence>
<sequence>MKAIYNSLEGLKPVILMLFVQILSATVNIITKLAINDGMSMRVATAYRFIFASAVTIPLALIFDRKKRQKITWKVLFLAFICGLFGYVTVLFRFSCICTSEDPYYHKMV</sequence>
<proteinExistence type="inferred from homology"/>
<keyword evidence="3 6" id="KW-0812">Transmembrane</keyword>
<dbReference type="EMBL" id="JAMSHJ010000007">
    <property type="protein sequence ID" value="KAI5385818.1"/>
    <property type="molecule type" value="Genomic_DNA"/>
</dbReference>
<protein>
    <recommendedName>
        <fullName evidence="6">WAT1-related protein</fullName>
    </recommendedName>
</protein>
<evidence type="ECO:0000256" key="3">
    <source>
        <dbReference type="ARBA" id="ARBA00022692"/>
    </source>
</evidence>
<feature type="transmembrane region" description="Helical" evidence="6">
    <location>
        <begin position="75"/>
        <end position="94"/>
    </location>
</feature>
<evidence type="ECO:0000313" key="8">
    <source>
        <dbReference type="EMBL" id="KAI5385818.1"/>
    </source>
</evidence>
<organism evidence="8 9">
    <name type="scientific">Pisum sativum</name>
    <name type="common">Garden pea</name>
    <name type="synonym">Lathyrus oleraceus</name>
    <dbReference type="NCBI Taxonomy" id="3888"/>
    <lineage>
        <taxon>Eukaryota</taxon>
        <taxon>Viridiplantae</taxon>
        <taxon>Streptophyta</taxon>
        <taxon>Embryophyta</taxon>
        <taxon>Tracheophyta</taxon>
        <taxon>Spermatophyta</taxon>
        <taxon>Magnoliopsida</taxon>
        <taxon>eudicotyledons</taxon>
        <taxon>Gunneridae</taxon>
        <taxon>Pentapetalae</taxon>
        <taxon>rosids</taxon>
        <taxon>fabids</taxon>
        <taxon>Fabales</taxon>
        <taxon>Fabaceae</taxon>
        <taxon>Papilionoideae</taxon>
        <taxon>50 kb inversion clade</taxon>
        <taxon>NPAAA clade</taxon>
        <taxon>Hologalegina</taxon>
        <taxon>IRL clade</taxon>
        <taxon>Fabeae</taxon>
        <taxon>Lathyrus</taxon>
    </lineage>
</organism>
<comment type="caution">
    <text evidence="6">Lacks conserved residue(s) required for the propagation of feature annotation.</text>
</comment>
<evidence type="ECO:0000256" key="1">
    <source>
        <dbReference type="ARBA" id="ARBA00004141"/>
    </source>
</evidence>
<keyword evidence="9" id="KW-1185">Reference proteome</keyword>
<comment type="similarity">
    <text evidence="2 6">Belongs to the drug/metabolite transporter (DMT) superfamily. Plant drug/metabolite exporter (P-DME) (TC 2.A.7.4) family.</text>
</comment>
<gene>
    <name evidence="8" type="ORF">KIW84_072430</name>
</gene>
<dbReference type="GO" id="GO:0016020">
    <property type="term" value="C:membrane"/>
    <property type="evidence" value="ECO:0007669"/>
    <property type="project" value="UniProtKB-SubCell"/>
</dbReference>
<dbReference type="PANTHER" id="PTHR31218">
    <property type="entry name" value="WAT1-RELATED PROTEIN"/>
    <property type="match status" value="1"/>
</dbReference>
<evidence type="ECO:0000259" key="7">
    <source>
        <dbReference type="Pfam" id="PF00892"/>
    </source>
</evidence>
<feature type="transmembrane region" description="Helical" evidence="6">
    <location>
        <begin position="14"/>
        <end position="34"/>
    </location>
</feature>
<name>A0A9D4VM92_PEA</name>
<evidence type="ECO:0000256" key="6">
    <source>
        <dbReference type="RuleBase" id="RU363077"/>
    </source>
</evidence>
<keyword evidence="5 6" id="KW-0472">Membrane</keyword>
<dbReference type="InterPro" id="IPR000620">
    <property type="entry name" value="EamA_dom"/>
</dbReference>
<dbReference type="GO" id="GO:0022857">
    <property type="term" value="F:transmembrane transporter activity"/>
    <property type="evidence" value="ECO:0007669"/>
    <property type="project" value="InterPro"/>
</dbReference>
<dbReference type="Gramene" id="Psat07G0243000-T3">
    <property type="protein sequence ID" value="KAI5385818.1"/>
    <property type="gene ID" value="KIW84_072430"/>
</dbReference>
<evidence type="ECO:0000313" key="9">
    <source>
        <dbReference type="Proteomes" id="UP001058974"/>
    </source>
</evidence>
<dbReference type="InterPro" id="IPR030184">
    <property type="entry name" value="WAT1-related"/>
</dbReference>